<gene>
    <name evidence="2" type="ORF">Q9313_20390</name>
</gene>
<proteinExistence type="predicted"/>
<dbReference type="AlphaFoldDB" id="A0AA50CTN1"/>
<feature type="domain" description="PPC" evidence="1">
    <location>
        <begin position="8"/>
        <end position="146"/>
    </location>
</feature>
<protein>
    <submittedName>
        <fullName evidence="2">DNA-binding protein</fullName>
    </submittedName>
</protein>
<dbReference type="CDD" id="cd11378">
    <property type="entry name" value="DUF296"/>
    <property type="match status" value="1"/>
</dbReference>
<evidence type="ECO:0000313" key="3">
    <source>
        <dbReference type="Proteomes" id="UP001234585"/>
    </source>
</evidence>
<keyword evidence="3" id="KW-1185">Reference proteome</keyword>
<dbReference type="PROSITE" id="PS51742">
    <property type="entry name" value="PPC"/>
    <property type="match status" value="1"/>
</dbReference>
<dbReference type="InterPro" id="IPR025707">
    <property type="entry name" value="DNA_bp_PD1"/>
</dbReference>
<keyword evidence="2" id="KW-0614">Plasmid</keyword>
<dbReference type="GO" id="GO:0003677">
    <property type="term" value="F:DNA binding"/>
    <property type="evidence" value="ECO:0007669"/>
    <property type="project" value="UniProtKB-KW"/>
</dbReference>
<geneLocation type="plasmid" evidence="2 3">
    <name>unnamed1</name>
</geneLocation>
<dbReference type="PIRSF" id="PIRSF016702">
    <property type="entry name" value="DNA_bp_PD1"/>
    <property type="match status" value="1"/>
</dbReference>
<dbReference type="RefSeq" id="WP_306040069.1">
    <property type="nucleotide sequence ID" value="NZ_CP132303.1"/>
</dbReference>
<dbReference type="InterPro" id="IPR005175">
    <property type="entry name" value="PPC_dom"/>
</dbReference>
<dbReference type="EMBL" id="CP132303">
    <property type="protein sequence ID" value="WLS00423.1"/>
    <property type="molecule type" value="Genomic_DNA"/>
</dbReference>
<accession>A0AA50CTN1</accession>
<name>A0AA50CTN1_9HYPH</name>
<reference evidence="2 3" key="1">
    <citation type="submission" date="2023-08" db="EMBL/GenBank/DDBJ databases">
        <title>Pathogen: clinical or host-associated sample.</title>
        <authorList>
            <person name="Hergert J."/>
            <person name="Casey R."/>
            <person name="Wagner J."/>
            <person name="Young E.L."/>
            <person name="Oakeson K.F."/>
        </authorList>
    </citation>
    <scope>NUCLEOTIDE SEQUENCE [LARGE SCALE GENOMIC DNA]</scope>
    <source>
        <strain evidence="2 3">1760953</strain>
        <plasmid evidence="2 3">unnamed1</plasmid>
    </source>
</reference>
<keyword evidence="2" id="KW-0238">DNA-binding</keyword>
<dbReference type="SUPFAM" id="SSF117856">
    <property type="entry name" value="AF0104/ALDC/Ptd012-like"/>
    <property type="match status" value="1"/>
</dbReference>
<evidence type="ECO:0000313" key="2">
    <source>
        <dbReference type="EMBL" id="WLS00423.1"/>
    </source>
</evidence>
<dbReference type="PANTHER" id="PTHR34988">
    <property type="entry name" value="PROTEIN, PUTATIVE-RELATED"/>
    <property type="match status" value="1"/>
</dbReference>
<dbReference type="PANTHER" id="PTHR34988:SF1">
    <property type="entry name" value="DNA-BINDING PROTEIN"/>
    <property type="match status" value="1"/>
</dbReference>
<dbReference type="Proteomes" id="UP001234585">
    <property type="component" value="Plasmid unnamed1"/>
</dbReference>
<evidence type="ECO:0000259" key="1">
    <source>
        <dbReference type="PROSITE" id="PS51742"/>
    </source>
</evidence>
<dbReference type="Pfam" id="PF03479">
    <property type="entry name" value="PCC"/>
    <property type="match status" value="1"/>
</dbReference>
<dbReference type="Gene3D" id="3.30.1330.80">
    <property type="entry name" value="Hypothetical protein, similar to alpha- acetolactate decarboxylase, domain 2"/>
    <property type="match status" value="1"/>
</dbReference>
<sequence>MKRKLLANDAGERTFILILEEGDEAFACLTAFAQQERITAASVTAIGAFRSATIAFFEFETKNYKRIPVEVQSEVLSLMGDIAVDDEGKASLHLHVVLGLSDGSTRGGHFLEGHVRPTLEVVMRETPAKLRRRRRAELGIALIDIDQA</sequence>
<organism evidence="2 3">
    <name type="scientific">Shinella sumterensis</name>
    <dbReference type="NCBI Taxonomy" id="1967501"/>
    <lineage>
        <taxon>Bacteria</taxon>
        <taxon>Pseudomonadati</taxon>
        <taxon>Pseudomonadota</taxon>
        <taxon>Alphaproteobacteria</taxon>
        <taxon>Hyphomicrobiales</taxon>
        <taxon>Rhizobiaceae</taxon>
        <taxon>Shinella</taxon>
    </lineage>
</organism>